<keyword evidence="2" id="KW-1185">Reference proteome</keyword>
<accession>A0AA38W3K7</accession>
<gene>
    <name evidence="1" type="ORF">OSB04_024959</name>
</gene>
<proteinExistence type="predicted"/>
<comment type="caution">
    <text evidence="1">The sequence shown here is derived from an EMBL/GenBank/DDBJ whole genome shotgun (WGS) entry which is preliminary data.</text>
</comment>
<dbReference type="AlphaFoldDB" id="A0AA38W3K7"/>
<name>A0AA38W3K7_9ASTR</name>
<organism evidence="1 2">
    <name type="scientific">Centaurea solstitialis</name>
    <name type="common">yellow star-thistle</name>
    <dbReference type="NCBI Taxonomy" id="347529"/>
    <lineage>
        <taxon>Eukaryota</taxon>
        <taxon>Viridiplantae</taxon>
        <taxon>Streptophyta</taxon>
        <taxon>Embryophyta</taxon>
        <taxon>Tracheophyta</taxon>
        <taxon>Spermatophyta</taxon>
        <taxon>Magnoliopsida</taxon>
        <taxon>eudicotyledons</taxon>
        <taxon>Gunneridae</taxon>
        <taxon>Pentapetalae</taxon>
        <taxon>asterids</taxon>
        <taxon>campanulids</taxon>
        <taxon>Asterales</taxon>
        <taxon>Asteraceae</taxon>
        <taxon>Carduoideae</taxon>
        <taxon>Cardueae</taxon>
        <taxon>Centaureinae</taxon>
        <taxon>Centaurea</taxon>
    </lineage>
</organism>
<evidence type="ECO:0000313" key="2">
    <source>
        <dbReference type="Proteomes" id="UP001172457"/>
    </source>
</evidence>
<reference evidence="1" key="1">
    <citation type="submission" date="2023-03" db="EMBL/GenBank/DDBJ databases">
        <title>Chromosome-scale reference genome and RAD-based genetic map of yellow starthistle (Centaurea solstitialis) reveal putative structural variation and QTLs associated with invader traits.</title>
        <authorList>
            <person name="Reatini B."/>
            <person name="Cang F.A."/>
            <person name="Jiang Q."/>
            <person name="Mckibben M.T.W."/>
            <person name="Barker M.S."/>
            <person name="Rieseberg L.H."/>
            <person name="Dlugosch K.M."/>
        </authorList>
    </citation>
    <scope>NUCLEOTIDE SEQUENCE</scope>
    <source>
        <strain evidence="1">CAN-66</strain>
        <tissue evidence="1">Leaf</tissue>
    </source>
</reference>
<dbReference type="EMBL" id="JARYMX010000006">
    <property type="protein sequence ID" value="KAJ9545252.1"/>
    <property type="molecule type" value="Genomic_DNA"/>
</dbReference>
<evidence type="ECO:0000313" key="1">
    <source>
        <dbReference type="EMBL" id="KAJ9545252.1"/>
    </source>
</evidence>
<protein>
    <submittedName>
        <fullName evidence="1">Uncharacterized protein</fullName>
    </submittedName>
</protein>
<sequence length="110" mass="12265">MGLRPVRSRRTGGPDGDLMGVSVTVAVWVTFPVDGLGTRGDTPTPRGSVGPQGLVLRRCTFDTVKSTRYRFCDNGYWVKQFLYGSDVNDEDNNVVLSAWRNDNLYSTVFR</sequence>
<dbReference type="Proteomes" id="UP001172457">
    <property type="component" value="Chromosome 6"/>
</dbReference>